<keyword evidence="1" id="KW-0472">Membrane</keyword>
<evidence type="ECO:0000256" key="1">
    <source>
        <dbReference type="SAM" id="Phobius"/>
    </source>
</evidence>
<dbReference type="AlphaFoldDB" id="A0A081CB09"/>
<keyword evidence="1" id="KW-1133">Transmembrane helix</keyword>
<evidence type="ECO:0000313" key="2">
    <source>
        <dbReference type="EMBL" id="GAK61764.1"/>
    </source>
</evidence>
<protein>
    <submittedName>
        <fullName evidence="2">Uncharacterized protein</fullName>
    </submittedName>
</protein>
<accession>A0A081CB09</accession>
<dbReference type="HOGENOM" id="CLU_3149849_0_0_0"/>
<dbReference type="STRING" id="1499967.U27_02593"/>
<name>A0A081CB09_VECG1</name>
<evidence type="ECO:0000313" key="3">
    <source>
        <dbReference type="Proteomes" id="UP000030661"/>
    </source>
</evidence>
<gene>
    <name evidence="2" type="ORF">U27_02593</name>
</gene>
<dbReference type="Proteomes" id="UP000030661">
    <property type="component" value="Unassembled WGS sequence"/>
</dbReference>
<sequence>MDWPTAAVVIVIAVCISLLIIAALAVVVGGKAAKGLKEFDKPTTRHTF</sequence>
<organism evidence="2 3">
    <name type="scientific">Vecturithrix granuli</name>
    <dbReference type="NCBI Taxonomy" id="1499967"/>
    <lineage>
        <taxon>Bacteria</taxon>
        <taxon>Candidatus Moduliflexota</taxon>
        <taxon>Candidatus Vecturitrichia</taxon>
        <taxon>Candidatus Vecturitrichales</taxon>
        <taxon>Candidatus Vecturitrichaceae</taxon>
        <taxon>Candidatus Vecturithrix</taxon>
    </lineage>
</organism>
<proteinExistence type="predicted"/>
<keyword evidence="1" id="KW-0812">Transmembrane</keyword>
<feature type="transmembrane region" description="Helical" evidence="1">
    <location>
        <begin position="6"/>
        <end position="28"/>
    </location>
</feature>
<dbReference type="EMBL" id="DF820483">
    <property type="protein sequence ID" value="GAK61764.1"/>
    <property type="molecule type" value="Genomic_DNA"/>
</dbReference>
<reference evidence="2 3" key="1">
    <citation type="journal article" date="2015" name="PeerJ">
        <title>First genomic representation of candidate bacterial phylum KSB3 points to enhanced environmental sensing as a trigger of wastewater bulking.</title>
        <authorList>
            <person name="Sekiguchi Y."/>
            <person name="Ohashi A."/>
            <person name="Parks D.H."/>
            <person name="Yamauchi T."/>
            <person name="Tyson G.W."/>
            <person name="Hugenholtz P."/>
        </authorList>
    </citation>
    <scope>NUCLEOTIDE SEQUENCE [LARGE SCALE GENOMIC DNA]</scope>
</reference>
<keyword evidence="3" id="KW-1185">Reference proteome</keyword>